<dbReference type="RefSeq" id="WP_303382167.1">
    <property type="nucleotide sequence ID" value="NZ_BAABLN010000033.1"/>
</dbReference>
<proteinExistence type="predicted"/>
<evidence type="ECO:0000256" key="1">
    <source>
        <dbReference type="SAM" id="MobiDB-lite"/>
    </source>
</evidence>
<accession>A0ABP8X8Z2</accession>
<sequence length="242" mass="26756">MPLKKNGWRRPAAVQHSTLLTCYNDRGQQLLIPGSVLSVAFTGFQHMSRGIFGSGPEPFDLDLLDVTFMQVGPSSFDFRFDIRRPDLGTMARLGASGALREAYPMLARAMTIIGAIGEATMLIAAHPGCELRRIETHYGPDIEILVDGKPRFVFPAKFLDLVRDPAIQAAWRAGLSPLNNPNFAYVTARGEIHKVQGLANQVMICNEHLRDFITGRPLEPVSFDPTVPGKSQAEEEWGKPRD</sequence>
<name>A0ABP8X8Z2_9MICC</name>
<protein>
    <submittedName>
        <fullName evidence="2">Uncharacterized protein</fullName>
    </submittedName>
</protein>
<feature type="compositionally biased region" description="Basic and acidic residues" evidence="1">
    <location>
        <begin position="232"/>
        <end position="242"/>
    </location>
</feature>
<keyword evidence="3" id="KW-1185">Reference proteome</keyword>
<dbReference type="Proteomes" id="UP001501446">
    <property type="component" value="Unassembled WGS sequence"/>
</dbReference>
<evidence type="ECO:0000313" key="2">
    <source>
        <dbReference type="EMBL" id="GAA4702023.1"/>
    </source>
</evidence>
<reference evidence="3" key="1">
    <citation type="journal article" date="2019" name="Int. J. Syst. Evol. Microbiol.">
        <title>The Global Catalogue of Microorganisms (GCM) 10K type strain sequencing project: providing services to taxonomists for standard genome sequencing and annotation.</title>
        <authorList>
            <consortium name="The Broad Institute Genomics Platform"/>
            <consortium name="The Broad Institute Genome Sequencing Center for Infectious Disease"/>
            <person name="Wu L."/>
            <person name="Ma J."/>
        </authorList>
    </citation>
    <scope>NUCLEOTIDE SEQUENCE [LARGE SCALE GENOMIC DNA]</scope>
    <source>
        <strain evidence="3">JCM 18958</strain>
    </source>
</reference>
<evidence type="ECO:0000313" key="3">
    <source>
        <dbReference type="Proteomes" id="UP001501446"/>
    </source>
</evidence>
<dbReference type="EMBL" id="BAABLN010000033">
    <property type="protein sequence ID" value="GAA4702023.1"/>
    <property type="molecule type" value="Genomic_DNA"/>
</dbReference>
<feature type="region of interest" description="Disordered" evidence="1">
    <location>
        <begin position="220"/>
        <end position="242"/>
    </location>
</feature>
<comment type="caution">
    <text evidence="2">The sequence shown here is derived from an EMBL/GenBank/DDBJ whole genome shotgun (WGS) entry which is preliminary data.</text>
</comment>
<organism evidence="2 3">
    <name type="scientific">Kocuria gwangalliensis</name>
    <dbReference type="NCBI Taxonomy" id="501592"/>
    <lineage>
        <taxon>Bacteria</taxon>
        <taxon>Bacillati</taxon>
        <taxon>Actinomycetota</taxon>
        <taxon>Actinomycetes</taxon>
        <taxon>Micrococcales</taxon>
        <taxon>Micrococcaceae</taxon>
        <taxon>Kocuria</taxon>
    </lineage>
</organism>
<gene>
    <name evidence="2" type="ORF">GCM10025781_20630</name>
</gene>